<feature type="domain" description="CRAL-TRIO" evidence="2">
    <location>
        <begin position="394"/>
        <end position="558"/>
    </location>
</feature>
<evidence type="ECO:0000313" key="4">
    <source>
        <dbReference type="Proteomes" id="UP000198287"/>
    </source>
</evidence>
<feature type="chain" id="PRO_5012149566" evidence="1">
    <location>
        <begin position="19"/>
        <end position="561"/>
    </location>
</feature>
<dbReference type="InterPro" id="IPR036865">
    <property type="entry name" value="CRAL-TRIO_dom_sf"/>
</dbReference>
<organism evidence="3 4">
    <name type="scientific">Folsomia candida</name>
    <name type="common">Springtail</name>
    <dbReference type="NCBI Taxonomy" id="158441"/>
    <lineage>
        <taxon>Eukaryota</taxon>
        <taxon>Metazoa</taxon>
        <taxon>Ecdysozoa</taxon>
        <taxon>Arthropoda</taxon>
        <taxon>Hexapoda</taxon>
        <taxon>Collembola</taxon>
        <taxon>Entomobryomorpha</taxon>
        <taxon>Isotomoidea</taxon>
        <taxon>Isotomidae</taxon>
        <taxon>Proisotominae</taxon>
        <taxon>Folsomia</taxon>
    </lineage>
</organism>
<dbReference type="CDD" id="cd00170">
    <property type="entry name" value="SEC14"/>
    <property type="match status" value="2"/>
</dbReference>
<keyword evidence="1" id="KW-0732">Signal</keyword>
<feature type="domain" description="CRAL-TRIO" evidence="2">
    <location>
        <begin position="107"/>
        <end position="271"/>
    </location>
</feature>
<dbReference type="InterPro" id="IPR036273">
    <property type="entry name" value="CRAL/TRIO_N_dom_sf"/>
</dbReference>
<sequence length="561" mass="66063">MISKFAIIVSFIILKVNSATFEEDVTLTIKQKMSLDEFKERVIPSITKNYMKTELYLVKWLRSSRFNLDLAEERFRRNLQWRKDQKMDSIHDEDWSDMWNDDIRYYIDGRDKLGRPYALIEVKHLDIRKLILKGLGDRYVRYLDKGVDEACQLVHEFGERYGNISRGSLIMNLDGFNIVQHVCIRCMPYLIRGLISFVDHHPECLDKTILVSAPAMIEQYVKLAVSLVPKEISDNYLIYGTDKNVWKTELLKYIDLDQLPRSLGERKYLKEWKTRKYQNVFNFFGETMISKFAIIVSFIILKVSSATFEEDVTLSLKQKILLDEFKERVIPSITKDYMKTELYLVKWLRSSRFDVNLAEERLLRNLQWRKNQKMDSIHSEDWSDMWNDDIRYYVEGKDKLGRPYALIEVKHLDIRKLILKGKGERYLRYVDKGVDEACQLVHELAQRYGNISRGNLLLNLDGLNVVQHTCARCMPYLIRALISFLDHHPECLDKTIAVNAPATIEQYVKLAVSLVPKEISDHFLIYGTNRNVWKPELLKYFDLDQLPRSLGGTKIFEGMED</sequence>
<dbReference type="InterPro" id="IPR051064">
    <property type="entry name" value="SEC14/CRAL-TRIO_domain"/>
</dbReference>
<proteinExistence type="predicted"/>
<dbReference type="EMBL" id="LNIX01000018">
    <property type="protein sequence ID" value="OXA44870.1"/>
    <property type="molecule type" value="Genomic_DNA"/>
</dbReference>
<dbReference type="InterPro" id="IPR011074">
    <property type="entry name" value="CRAL/TRIO_N_dom"/>
</dbReference>
<accession>A0A226DIB2</accession>
<dbReference type="Pfam" id="PF00650">
    <property type="entry name" value="CRAL_TRIO"/>
    <property type="match status" value="2"/>
</dbReference>
<feature type="signal peptide" evidence="1">
    <location>
        <begin position="1"/>
        <end position="18"/>
    </location>
</feature>
<dbReference type="Gene3D" id="3.40.525.10">
    <property type="entry name" value="CRAL-TRIO lipid binding domain"/>
    <property type="match status" value="2"/>
</dbReference>
<dbReference type="PANTHER" id="PTHR23324:SF83">
    <property type="entry name" value="SEC14-LIKE PROTEIN 2"/>
    <property type="match status" value="1"/>
</dbReference>
<dbReference type="AlphaFoldDB" id="A0A226DIB2"/>
<keyword evidence="4" id="KW-1185">Reference proteome</keyword>
<dbReference type="InterPro" id="IPR001251">
    <property type="entry name" value="CRAL-TRIO_dom"/>
</dbReference>
<gene>
    <name evidence="3" type="ORF">Fcan01_19936</name>
</gene>
<dbReference type="Proteomes" id="UP000198287">
    <property type="component" value="Unassembled WGS sequence"/>
</dbReference>
<evidence type="ECO:0000313" key="3">
    <source>
        <dbReference type="EMBL" id="OXA44870.1"/>
    </source>
</evidence>
<dbReference type="PROSITE" id="PS50191">
    <property type="entry name" value="CRAL_TRIO"/>
    <property type="match status" value="2"/>
</dbReference>
<dbReference type="SUPFAM" id="SSF46938">
    <property type="entry name" value="CRAL/TRIO N-terminal domain"/>
    <property type="match status" value="2"/>
</dbReference>
<dbReference type="SMART" id="SM01100">
    <property type="entry name" value="CRAL_TRIO_N"/>
    <property type="match status" value="2"/>
</dbReference>
<reference evidence="3 4" key="1">
    <citation type="submission" date="2015-12" db="EMBL/GenBank/DDBJ databases">
        <title>The genome of Folsomia candida.</title>
        <authorList>
            <person name="Faddeeva A."/>
            <person name="Derks M.F."/>
            <person name="Anvar Y."/>
            <person name="Smit S."/>
            <person name="Van Straalen N."/>
            <person name="Roelofs D."/>
        </authorList>
    </citation>
    <scope>NUCLEOTIDE SEQUENCE [LARGE SCALE GENOMIC DNA]</scope>
    <source>
        <strain evidence="3 4">VU population</strain>
        <tissue evidence="3">Whole body</tissue>
    </source>
</reference>
<dbReference type="SMART" id="SM00516">
    <property type="entry name" value="SEC14"/>
    <property type="match status" value="2"/>
</dbReference>
<dbReference type="GO" id="GO:0005737">
    <property type="term" value="C:cytoplasm"/>
    <property type="evidence" value="ECO:0007669"/>
    <property type="project" value="TreeGrafter"/>
</dbReference>
<name>A0A226DIB2_FOLCA</name>
<evidence type="ECO:0000259" key="2">
    <source>
        <dbReference type="PROSITE" id="PS50191"/>
    </source>
</evidence>
<dbReference type="SUPFAM" id="SSF52087">
    <property type="entry name" value="CRAL/TRIO domain"/>
    <property type="match status" value="2"/>
</dbReference>
<evidence type="ECO:0000256" key="1">
    <source>
        <dbReference type="SAM" id="SignalP"/>
    </source>
</evidence>
<dbReference type="OrthoDB" id="6416797at2759"/>
<dbReference type="PANTHER" id="PTHR23324">
    <property type="entry name" value="SEC14 RELATED PROTEIN"/>
    <property type="match status" value="1"/>
</dbReference>
<protein>
    <submittedName>
        <fullName evidence="3">Protein real-time</fullName>
    </submittedName>
</protein>
<comment type="caution">
    <text evidence="3">The sequence shown here is derived from an EMBL/GenBank/DDBJ whole genome shotgun (WGS) entry which is preliminary data.</text>
</comment>